<gene>
    <name evidence="7" type="ORF">KGD84_13410</name>
</gene>
<dbReference type="PANTHER" id="PTHR12001">
    <property type="entry name" value="GERANYLGERANYL PYROPHOSPHATE SYNTHASE"/>
    <property type="match status" value="1"/>
</dbReference>
<evidence type="ECO:0000256" key="3">
    <source>
        <dbReference type="ARBA" id="ARBA00022679"/>
    </source>
</evidence>
<accession>A0ABX8BXU8</accession>
<dbReference type="PANTHER" id="PTHR12001:SF85">
    <property type="entry name" value="SHORT CHAIN ISOPRENYL DIPHOSPHATE SYNTHASE"/>
    <property type="match status" value="1"/>
</dbReference>
<dbReference type="PROSITE" id="PS00444">
    <property type="entry name" value="POLYPRENYL_SYNTHASE_2"/>
    <property type="match status" value="1"/>
</dbReference>
<evidence type="ECO:0000256" key="6">
    <source>
        <dbReference type="RuleBase" id="RU004466"/>
    </source>
</evidence>
<name>A0ABX8BXU8_9ACTN</name>
<dbReference type="EMBL" id="CP074133">
    <property type="protein sequence ID" value="QUX25163.1"/>
    <property type="molecule type" value="Genomic_DNA"/>
</dbReference>
<organism evidence="7 8">
    <name type="scientific">Nocardiopsis changdeensis</name>
    <dbReference type="NCBI Taxonomy" id="2831969"/>
    <lineage>
        <taxon>Bacteria</taxon>
        <taxon>Bacillati</taxon>
        <taxon>Actinomycetota</taxon>
        <taxon>Actinomycetes</taxon>
        <taxon>Streptosporangiales</taxon>
        <taxon>Nocardiopsidaceae</taxon>
        <taxon>Nocardiopsis</taxon>
    </lineage>
</organism>
<evidence type="ECO:0000256" key="4">
    <source>
        <dbReference type="ARBA" id="ARBA00022723"/>
    </source>
</evidence>
<proteinExistence type="inferred from homology"/>
<keyword evidence="3 6" id="KW-0808">Transferase</keyword>
<comment type="similarity">
    <text evidence="2 6">Belongs to the FPP/GGPP synthase family.</text>
</comment>
<evidence type="ECO:0000256" key="2">
    <source>
        <dbReference type="ARBA" id="ARBA00006706"/>
    </source>
</evidence>
<sequence length="348" mass="37284">MTVPAVRTAPRALRTGLLALVEERLDGLLAEEHRRWSRVDTRGAVPVDDVAALVRAGGKRLRPSFCLTGYLAAGGDPGAGTVVDCAAALELVHVGALIHDDVLDAADTRRGAPAVHARRAADHAARGWHGEARRYGEGVAILAGDLADILADRLTADLPPHCRPLWNELLTEIVIGQHLDVAVAAEAVVDPDLSRWIAVCKSGRYSIHRPLALGAALAGRPDLAPVFEGYGEALGEAFQLRDDMIDAFGDGAVAGKPVGLDLEQHKMTLLLALAVRADDRVRALVECPVWDVPALRDRLDEIGIGHEMEERIGTLVARALEALEDSGLPAPWQEELTAMAYEVAYRGR</sequence>
<keyword evidence="5" id="KW-0460">Magnesium</keyword>
<dbReference type="Proteomes" id="UP000676079">
    <property type="component" value="Chromosome"/>
</dbReference>
<keyword evidence="4" id="KW-0479">Metal-binding</keyword>
<dbReference type="SUPFAM" id="SSF48576">
    <property type="entry name" value="Terpenoid synthases"/>
    <property type="match status" value="1"/>
</dbReference>
<keyword evidence="8" id="KW-1185">Reference proteome</keyword>
<dbReference type="CDD" id="cd00685">
    <property type="entry name" value="Trans_IPPS_HT"/>
    <property type="match status" value="1"/>
</dbReference>
<dbReference type="PROSITE" id="PS00723">
    <property type="entry name" value="POLYPRENYL_SYNTHASE_1"/>
    <property type="match status" value="1"/>
</dbReference>
<evidence type="ECO:0000256" key="1">
    <source>
        <dbReference type="ARBA" id="ARBA00001946"/>
    </source>
</evidence>
<dbReference type="InterPro" id="IPR033749">
    <property type="entry name" value="Polyprenyl_synt_CS"/>
</dbReference>
<evidence type="ECO:0000313" key="8">
    <source>
        <dbReference type="Proteomes" id="UP000676079"/>
    </source>
</evidence>
<dbReference type="RefSeq" id="WP_220560671.1">
    <property type="nucleotide sequence ID" value="NZ_CP074133.1"/>
</dbReference>
<dbReference type="SFLD" id="SFLDS00005">
    <property type="entry name" value="Isoprenoid_Synthase_Type_I"/>
    <property type="match status" value="1"/>
</dbReference>
<protein>
    <submittedName>
        <fullName evidence="7">Polyprenyl synthetase family protein</fullName>
    </submittedName>
</protein>
<dbReference type="InterPro" id="IPR008949">
    <property type="entry name" value="Isoprenoid_synthase_dom_sf"/>
</dbReference>
<dbReference type="Pfam" id="PF00348">
    <property type="entry name" value="polyprenyl_synt"/>
    <property type="match status" value="1"/>
</dbReference>
<dbReference type="Gene3D" id="1.10.600.10">
    <property type="entry name" value="Farnesyl Diphosphate Synthase"/>
    <property type="match status" value="1"/>
</dbReference>
<evidence type="ECO:0000256" key="5">
    <source>
        <dbReference type="ARBA" id="ARBA00022842"/>
    </source>
</evidence>
<dbReference type="InterPro" id="IPR000092">
    <property type="entry name" value="Polyprenyl_synt"/>
</dbReference>
<evidence type="ECO:0000313" key="7">
    <source>
        <dbReference type="EMBL" id="QUX25163.1"/>
    </source>
</evidence>
<reference evidence="7 8" key="1">
    <citation type="submission" date="2021-05" db="EMBL/GenBank/DDBJ databases">
        <title>Direct Submission.</title>
        <authorList>
            <person name="Li K."/>
            <person name="Gao J."/>
        </authorList>
    </citation>
    <scope>NUCLEOTIDE SEQUENCE [LARGE SCALE GENOMIC DNA]</scope>
    <source>
        <strain evidence="7 8">Mg02</strain>
    </source>
</reference>
<comment type="cofactor">
    <cofactor evidence="1">
        <name>Mg(2+)</name>
        <dbReference type="ChEBI" id="CHEBI:18420"/>
    </cofactor>
</comment>